<keyword evidence="2" id="KW-0472">Membrane</keyword>
<keyword evidence="3" id="KW-0732">Signal</keyword>
<feature type="transmembrane region" description="Helical" evidence="2">
    <location>
        <begin position="57"/>
        <end position="76"/>
    </location>
</feature>
<sequence>MTPSRAPSRWARPAGLAVATALLVLGAPASASAQCADPNYRGTRTFPGGSCPTTVAGTASAGVWAVLVLAAALWLARLLTRSRSTTDADLAMLDAVFTPSEEPASPGRDAPVRRPE</sequence>
<evidence type="ECO:0000256" key="2">
    <source>
        <dbReference type="SAM" id="Phobius"/>
    </source>
</evidence>
<dbReference type="RefSeq" id="WP_344435636.1">
    <property type="nucleotide sequence ID" value="NZ_BAAASL010000009.1"/>
</dbReference>
<evidence type="ECO:0000256" key="1">
    <source>
        <dbReference type="SAM" id="MobiDB-lite"/>
    </source>
</evidence>
<feature type="chain" id="PRO_5045470224" evidence="3">
    <location>
        <begin position="34"/>
        <end position="116"/>
    </location>
</feature>
<keyword evidence="5" id="KW-1185">Reference proteome</keyword>
<reference evidence="4 5" key="1">
    <citation type="journal article" date="2019" name="Int. J. Syst. Evol. Microbiol.">
        <title>The Global Catalogue of Microorganisms (GCM) 10K type strain sequencing project: providing services to taxonomists for standard genome sequencing and annotation.</title>
        <authorList>
            <consortium name="The Broad Institute Genomics Platform"/>
            <consortium name="The Broad Institute Genome Sequencing Center for Infectious Disease"/>
            <person name="Wu L."/>
            <person name="Ma J."/>
        </authorList>
    </citation>
    <scope>NUCLEOTIDE SEQUENCE [LARGE SCALE GENOMIC DNA]</scope>
    <source>
        <strain evidence="4 5">JCM 4542</strain>
    </source>
</reference>
<dbReference type="Proteomes" id="UP001500886">
    <property type="component" value="Unassembled WGS sequence"/>
</dbReference>
<gene>
    <name evidence="4" type="ORF">GCM10010315_29430</name>
</gene>
<name>A0ABN3TS82_9ACTN</name>
<dbReference type="EMBL" id="BAAASL010000009">
    <property type="protein sequence ID" value="GAA2717056.1"/>
    <property type="molecule type" value="Genomic_DNA"/>
</dbReference>
<feature type="region of interest" description="Disordered" evidence="1">
    <location>
        <begin position="97"/>
        <end position="116"/>
    </location>
</feature>
<evidence type="ECO:0000256" key="3">
    <source>
        <dbReference type="SAM" id="SignalP"/>
    </source>
</evidence>
<keyword evidence="2" id="KW-1133">Transmembrane helix</keyword>
<proteinExistence type="predicted"/>
<organism evidence="4 5">
    <name type="scientific">Streptomyces luteosporeus</name>
    <dbReference type="NCBI Taxonomy" id="173856"/>
    <lineage>
        <taxon>Bacteria</taxon>
        <taxon>Bacillati</taxon>
        <taxon>Actinomycetota</taxon>
        <taxon>Actinomycetes</taxon>
        <taxon>Kitasatosporales</taxon>
        <taxon>Streptomycetaceae</taxon>
        <taxon>Streptomyces</taxon>
    </lineage>
</organism>
<keyword evidence="2" id="KW-0812">Transmembrane</keyword>
<accession>A0ABN3TS82</accession>
<protein>
    <submittedName>
        <fullName evidence="4">Uncharacterized protein</fullName>
    </submittedName>
</protein>
<feature type="signal peptide" evidence="3">
    <location>
        <begin position="1"/>
        <end position="33"/>
    </location>
</feature>
<evidence type="ECO:0000313" key="5">
    <source>
        <dbReference type="Proteomes" id="UP001500886"/>
    </source>
</evidence>
<comment type="caution">
    <text evidence="4">The sequence shown here is derived from an EMBL/GenBank/DDBJ whole genome shotgun (WGS) entry which is preliminary data.</text>
</comment>
<evidence type="ECO:0000313" key="4">
    <source>
        <dbReference type="EMBL" id="GAA2717056.1"/>
    </source>
</evidence>